<evidence type="ECO:0000256" key="3">
    <source>
        <dbReference type="RuleBase" id="RU003476"/>
    </source>
</evidence>
<dbReference type="InterPro" id="IPR020084">
    <property type="entry name" value="NUDIX_hydrolase_CS"/>
</dbReference>
<organism evidence="5 6">
    <name type="scientific">Streptomyces noursei</name>
    <name type="common">Streptomyces albulus</name>
    <dbReference type="NCBI Taxonomy" id="1971"/>
    <lineage>
        <taxon>Bacteria</taxon>
        <taxon>Bacillati</taxon>
        <taxon>Actinomycetota</taxon>
        <taxon>Actinomycetes</taxon>
        <taxon>Kitasatosporales</taxon>
        <taxon>Streptomycetaceae</taxon>
        <taxon>Streptomyces</taxon>
    </lineage>
</organism>
<dbReference type="PROSITE" id="PS51462">
    <property type="entry name" value="NUDIX"/>
    <property type="match status" value="1"/>
</dbReference>
<comment type="caution">
    <text evidence="5">The sequence shown here is derived from an EMBL/GenBank/DDBJ whole genome shotgun (WGS) entry which is preliminary data.</text>
</comment>
<gene>
    <name evidence="5" type="ORF">AOB60_23485</name>
</gene>
<dbReference type="Gene3D" id="3.90.79.10">
    <property type="entry name" value="Nucleoside Triphosphate Pyrophosphohydrolase"/>
    <property type="match status" value="1"/>
</dbReference>
<dbReference type="PROSITE" id="PS00893">
    <property type="entry name" value="NUDIX_BOX"/>
    <property type="match status" value="1"/>
</dbReference>
<evidence type="ECO:0000256" key="2">
    <source>
        <dbReference type="ARBA" id="ARBA00022801"/>
    </source>
</evidence>
<dbReference type="RefSeq" id="WP_102925046.1">
    <property type="nucleotide sequence ID" value="NZ_LJSN01000003.1"/>
</dbReference>
<dbReference type="Proteomes" id="UP000236047">
    <property type="component" value="Unassembled WGS sequence"/>
</dbReference>
<comment type="similarity">
    <text evidence="1 3">Belongs to the Nudix hydrolase family.</text>
</comment>
<dbReference type="Pfam" id="PF00293">
    <property type="entry name" value="NUDIX"/>
    <property type="match status" value="1"/>
</dbReference>
<reference evidence="6" key="1">
    <citation type="submission" date="2015-09" db="EMBL/GenBank/DDBJ databases">
        <authorList>
            <person name="Graham D.E."/>
            <person name="Mahan K.M."/>
            <person name="Klingeman D.M."/>
            <person name="Fida T."/>
            <person name="Giannone R.J."/>
            <person name="Hettich R.L."/>
            <person name="Parry R.J."/>
            <person name="Spain J.C."/>
        </authorList>
    </citation>
    <scope>NUCLEOTIDE SEQUENCE [LARGE SCALE GENOMIC DNA]</scope>
    <source>
        <strain evidence="6">JCM 4701</strain>
    </source>
</reference>
<dbReference type="InterPro" id="IPR000086">
    <property type="entry name" value="NUDIX_hydrolase_dom"/>
</dbReference>
<dbReference type="PANTHER" id="PTHR43736:SF1">
    <property type="entry name" value="DIHYDRONEOPTERIN TRIPHOSPHATE DIPHOSPHATASE"/>
    <property type="match status" value="1"/>
</dbReference>
<dbReference type="CDD" id="cd02883">
    <property type="entry name" value="NUDIX_Hydrolase"/>
    <property type="match status" value="1"/>
</dbReference>
<evidence type="ECO:0000313" key="6">
    <source>
        <dbReference type="Proteomes" id="UP000236047"/>
    </source>
</evidence>
<proteinExistence type="inferred from homology"/>
<name>A0A2N8P8F0_STRNR</name>
<feature type="domain" description="Nudix hydrolase" evidence="4">
    <location>
        <begin position="23"/>
        <end position="152"/>
    </location>
</feature>
<dbReference type="InterPro" id="IPR015797">
    <property type="entry name" value="NUDIX_hydrolase-like_dom_sf"/>
</dbReference>
<dbReference type="SUPFAM" id="SSF55811">
    <property type="entry name" value="Nudix"/>
    <property type="match status" value="1"/>
</dbReference>
<dbReference type="PRINTS" id="PR00502">
    <property type="entry name" value="NUDIXFAMILY"/>
</dbReference>
<keyword evidence="2 3" id="KW-0378">Hydrolase</keyword>
<protein>
    <submittedName>
        <fullName evidence="5">DNA mismatch repair protein MutT</fullName>
    </submittedName>
</protein>
<dbReference type="PANTHER" id="PTHR43736">
    <property type="entry name" value="ADP-RIBOSE PYROPHOSPHATASE"/>
    <property type="match status" value="1"/>
</dbReference>
<dbReference type="AlphaFoldDB" id="A0A2N8P8F0"/>
<dbReference type="GO" id="GO:0016787">
    <property type="term" value="F:hydrolase activity"/>
    <property type="evidence" value="ECO:0007669"/>
    <property type="project" value="UniProtKB-KW"/>
</dbReference>
<accession>A0A2N8P8F0</accession>
<sequence length="154" mass="16558">MTPSPVNTALLEDLTRAAERDGINKTVVGAVIADGGGRVLLLHRMADDYLGGLWELPSGGVDEGESLIEALRREVAEETGLAVSTVGDYLGHFDYRSGSGRATRQFNFAATVTGADEPVKLTEHDAHLWADHSEQDRVSSATRAVLDTWCHRAA</sequence>
<dbReference type="EMBL" id="LJSN01000003">
    <property type="protein sequence ID" value="PNE37308.1"/>
    <property type="molecule type" value="Genomic_DNA"/>
</dbReference>
<evidence type="ECO:0000313" key="5">
    <source>
        <dbReference type="EMBL" id="PNE37308.1"/>
    </source>
</evidence>
<keyword evidence="6" id="KW-1185">Reference proteome</keyword>
<dbReference type="InterPro" id="IPR020476">
    <property type="entry name" value="Nudix_hydrolase"/>
</dbReference>
<evidence type="ECO:0000259" key="4">
    <source>
        <dbReference type="PROSITE" id="PS51462"/>
    </source>
</evidence>
<evidence type="ECO:0000256" key="1">
    <source>
        <dbReference type="ARBA" id="ARBA00005582"/>
    </source>
</evidence>